<keyword evidence="3" id="KW-1185">Reference proteome</keyword>
<organism evidence="2 3">
    <name type="scientific">Kutzneria viridogrisea</name>
    <dbReference type="NCBI Taxonomy" id="47990"/>
    <lineage>
        <taxon>Bacteria</taxon>
        <taxon>Bacillati</taxon>
        <taxon>Actinomycetota</taxon>
        <taxon>Actinomycetes</taxon>
        <taxon>Pseudonocardiales</taxon>
        <taxon>Pseudonocardiaceae</taxon>
        <taxon>Kutzneria</taxon>
    </lineage>
</organism>
<evidence type="ECO:0000313" key="3">
    <source>
        <dbReference type="Proteomes" id="UP000517916"/>
    </source>
</evidence>
<keyword evidence="2" id="KW-0503">Monooxygenase</keyword>
<dbReference type="GO" id="GO:0004497">
    <property type="term" value="F:monooxygenase activity"/>
    <property type="evidence" value="ECO:0007669"/>
    <property type="project" value="UniProtKB-KW"/>
</dbReference>
<name>A0ABR6BAC8_9PSEU</name>
<comment type="caution">
    <text evidence="2">The sequence shown here is derived from an EMBL/GenBank/DDBJ whole genome shotgun (WGS) entry which is preliminary data.</text>
</comment>
<dbReference type="InterPro" id="IPR007138">
    <property type="entry name" value="ABM_dom"/>
</dbReference>
<evidence type="ECO:0000313" key="2">
    <source>
        <dbReference type="EMBL" id="MBA8923833.1"/>
    </source>
</evidence>
<dbReference type="SUPFAM" id="SSF54909">
    <property type="entry name" value="Dimeric alpha+beta barrel"/>
    <property type="match status" value="1"/>
</dbReference>
<dbReference type="Pfam" id="PF03992">
    <property type="entry name" value="ABM"/>
    <property type="match status" value="1"/>
</dbReference>
<dbReference type="RefSeq" id="WP_182836403.1">
    <property type="nucleotide sequence ID" value="NZ_BAAABQ010000065.1"/>
</dbReference>
<reference evidence="2 3" key="1">
    <citation type="submission" date="2020-08" db="EMBL/GenBank/DDBJ databases">
        <title>Genomic Encyclopedia of Archaeal and Bacterial Type Strains, Phase II (KMG-II): from individual species to whole genera.</title>
        <authorList>
            <person name="Goeker M."/>
        </authorList>
    </citation>
    <scope>NUCLEOTIDE SEQUENCE [LARGE SCALE GENOMIC DNA]</scope>
    <source>
        <strain evidence="2 3">DSM 43850</strain>
    </source>
</reference>
<feature type="domain" description="ABM" evidence="1">
    <location>
        <begin position="2"/>
        <end position="91"/>
    </location>
</feature>
<sequence length="112" mass="12463">MFVFINRYRVSGDPEAFERILDQISAYLADQPGLRTHSLYRSVKEDSVYVETAEWTDAAVHRSAIGSDLVQGLITELKALATAEPAPFRQVRAHTGTAAVLSLSRERVSDVR</sequence>
<proteinExistence type="predicted"/>
<dbReference type="Gene3D" id="3.30.70.100">
    <property type="match status" value="1"/>
</dbReference>
<dbReference type="InterPro" id="IPR011008">
    <property type="entry name" value="Dimeric_a/b-barrel"/>
</dbReference>
<dbReference type="EMBL" id="JACJID010000001">
    <property type="protein sequence ID" value="MBA8923833.1"/>
    <property type="molecule type" value="Genomic_DNA"/>
</dbReference>
<dbReference type="PROSITE" id="PS51725">
    <property type="entry name" value="ABM"/>
    <property type="match status" value="1"/>
</dbReference>
<keyword evidence="2" id="KW-0560">Oxidoreductase</keyword>
<gene>
    <name evidence="2" type="ORF">BC739_001030</name>
</gene>
<evidence type="ECO:0000259" key="1">
    <source>
        <dbReference type="PROSITE" id="PS51725"/>
    </source>
</evidence>
<accession>A0ABR6BAC8</accession>
<protein>
    <submittedName>
        <fullName evidence="2">Quinol monooxygenase YgiN</fullName>
    </submittedName>
</protein>
<dbReference type="Proteomes" id="UP000517916">
    <property type="component" value="Unassembled WGS sequence"/>
</dbReference>